<keyword evidence="4" id="KW-1185">Reference proteome</keyword>
<dbReference type="GO" id="GO:0070967">
    <property type="term" value="F:coenzyme F420 binding"/>
    <property type="evidence" value="ECO:0007669"/>
    <property type="project" value="TreeGrafter"/>
</dbReference>
<dbReference type="NCBIfam" id="TIGR03618">
    <property type="entry name" value="Rv1155_F420"/>
    <property type="match status" value="1"/>
</dbReference>
<evidence type="ECO:0000256" key="1">
    <source>
        <dbReference type="ARBA" id="ARBA00023002"/>
    </source>
</evidence>
<dbReference type="KEGG" id="kbs:EPA93_34640"/>
<dbReference type="PANTHER" id="PTHR35176:SF6">
    <property type="entry name" value="HEME OXYGENASE HI_0854-RELATED"/>
    <property type="match status" value="1"/>
</dbReference>
<reference evidence="3 4" key="1">
    <citation type="submission" date="2019-01" db="EMBL/GenBank/DDBJ databases">
        <title>Ktedonosporobacter rubrisoli SCAWS-G2.</title>
        <authorList>
            <person name="Huang Y."/>
            <person name="Yan B."/>
        </authorList>
    </citation>
    <scope>NUCLEOTIDE SEQUENCE [LARGE SCALE GENOMIC DNA]</scope>
    <source>
        <strain evidence="3 4">SCAWS-G2</strain>
    </source>
</reference>
<dbReference type="EMBL" id="CP035758">
    <property type="protein sequence ID" value="QBD80832.1"/>
    <property type="molecule type" value="Genomic_DNA"/>
</dbReference>
<evidence type="ECO:0000313" key="3">
    <source>
        <dbReference type="EMBL" id="QBD80832.1"/>
    </source>
</evidence>
<dbReference type="GO" id="GO:0005829">
    <property type="term" value="C:cytosol"/>
    <property type="evidence" value="ECO:0007669"/>
    <property type="project" value="TreeGrafter"/>
</dbReference>
<feature type="domain" description="Pyridoxamine 5'-phosphate oxidase N-terminal" evidence="2">
    <location>
        <begin position="5"/>
        <end position="115"/>
    </location>
</feature>
<dbReference type="InterPro" id="IPR011576">
    <property type="entry name" value="Pyridox_Oxase_N"/>
</dbReference>
<dbReference type="InterPro" id="IPR012349">
    <property type="entry name" value="Split_barrel_FMN-bd"/>
</dbReference>
<dbReference type="Pfam" id="PF01243">
    <property type="entry name" value="PNPOx_N"/>
    <property type="match status" value="1"/>
</dbReference>
<name>A0A4P6JZA7_KTERU</name>
<proteinExistence type="predicted"/>
<dbReference type="InterPro" id="IPR052019">
    <property type="entry name" value="F420H2_bilvrd_red/Heme_oxyg"/>
</dbReference>
<evidence type="ECO:0000313" key="4">
    <source>
        <dbReference type="Proteomes" id="UP000290365"/>
    </source>
</evidence>
<dbReference type="InterPro" id="IPR019920">
    <property type="entry name" value="F420-binding_dom_put"/>
</dbReference>
<dbReference type="OrthoDB" id="162914at2"/>
<dbReference type="GO" id="GO:0016627">
    <property type="term" value="F:oxidoreductase activity, acting on the CH-CH group of donors"/>
    <property type="evidence" value="ECO:0007669"/>
    <property type="project" value="TreeGrafter"/>
</dbReference>
<gene>
    <name evidence="3" type="ORF">EPA93_34640</name>
</gene>
<dbReference type="PANTHER" id="PTHR35176">
    <property type="entry name" value="HEME OXYGENASE HI_0854-RELATED"/>
    <property type="match status" value="1"/>
</dbReference>
<evidence type="ECO:0000259" key="2">
    <source>
        <dbReference type="Pfam" id="PF01243"/>
    </source>
</evidence>
<sequence length="141" mass="15871">MSTIPEDFLDILQATTLAHLATIGPKGEPQVSAVWFIWDGTHILISMSKERQKYRNLLREPRAALSIVDPNNATRSLEIRSKAVSLTEDTDYRINSLISKKYTGNVYTAQNPNPHLKPGEERVVAAIEPGRVNVFPFRNNK</sequence>
<organism evidence="3 4">
    <name type="scientific">Ktedonosporobacter rubrisoli</name>
    <dbReference type="NCBI Taxonomy" id="2509675"/>
    <lineage>
        <taxon>Bacteria</taxon>
        <taxon>Bacillati</taxon>
        <taxon>Chloroflexota</taxon>
        <taxon>Ktedonobacteria</taxon>
        <taxon>Ktedonobacterales</taxon>
        <taxon>Ktedonosporobacteraceae</taxon>
        <taxon>Ktedonosporobacter</taxon>
    </lineage>
</organism>
<dbReference type="AlphaFoldDB" id="A0A4P6JZA7"/>
<dbReference type="Gene3D" id="2.30.110.10">
    <property type="entry name" value="Electron Transport, Fmn-binding Protein, Chain A"/>
    <property type="match status" value="1"/>
</dbReference>
<protein>
    <submittedName>
        <fullName evidence="3">PPOX class F420-dependent oxidoreductase</fullName>
    </submittedName>
</protein>
<dbReference type="Proteomes" id="UP000290365">
    <property type="component" value="Chromosome"/>
</dbReference>
<dbReference type="RefSeq" id="WP_129891894.1">
    <property type="nucleotide sequence ID" value="NZ_CP035758.1"/>
</dbReference>
<dbReference type="SUPFAM" id="SSF50475">
    <property type="entry name" value="FMN-binding split barrel"/>
    <property type="match status" value="1"/>
</dbReference>
<accession>A0A4P6JZA7</accession>
<keyword evidence="1" id="KW-0560">Oxidoreductase</keyword>